<dbReference type="PANTHER" id="PTHR32341">
    <property type="entry name" value="INTERFERON-INDUCIBLE GTPASE"/>
    <property type="match status" value="1"/>
</dbReference>
<evidence type="ECO:0000313" key="6">
    <source>
        <dbReference type="Ensembl" id="ENSNMLP00000027989.1"/>
    </source>
</evidence>
<proteinExistence type="inferred from homology"/>
<reference evidence="6" key="2">
    <citation type="submission" date="2025-09" db="UniProtKB">
        <authorList>
            <consortium name="Ensembl"/>
        </authorList>
    </citation>
    <scope>IDENTIFICATION</scope>
</reference>
<evidence type="ECO:0000256" key="1">
    <source>
        <dbReference type="ARBA" id="ARBA00005429"/>
    </source>
</evidence>
<keyword evidence="7" id="KW-1185">Reference proteome</keyword>
<evidence type="ECO:0000256" key="2">
    <source>
        <dbReference type="ARBA" id="ARBA00022741"/>
    </source>
</evidence>
<dbReference type="SUPFAM" id="SSF52540">
    <property type="entry name" value="P-loop containing nucleoside triphosphate hydrolases"/>
    <property type="match status" value="1"/>
</dbReference>
<name>A0A8C6TZA4_9GOBI</name>
<dbReference type="GO" id="GO:0016787">
    <property type="term" value="F:hydrolase activity"/>
    <property type="evidence" value="ECO:0007669"/>
    <property type="project" value="UniProtKB-KW"/>
</dbReference>
<keyword evidence="3" id="KW-0378">Hydrolase</keyword>
<evidence type="ECO:0000256" key="4">
    <source>
        <dbReference type="ARBA" id="ARBA00023134"/>
    </source>
</evidence>
<dbReference type="InterPro" id="IPR007743">
    <property type="entry name" value="Immunity-related_GTPase-like"/>
</dbReference>
<evidence type="ECO:0000313" key="7">
    <source>
        <dbReference type="Proteomes" id="UP000694523"/>
    </source>
</evidence>
<dbReference type="Proteomes" id="UP000694523">
    <property type="component" value="Unplaced"/>
</dbReference>
<dbReference type="AlphaFoldDB" id="A0A8C6TZA4"/>
<evidence type="ECO:0000256" key="3">
    <source>
        <dbReference type="ARBA" id="ARBA00022801"/>
    </source>
</evidence>
<reference evidence="6" key="1">
    <citation type="submission" date="2025-08" db="UniProtKB">
        <authorList>
            <consortium name="Ensembl"/>
        </authorList>
    </citation>
    <scope>IDENTIFICATION</scope>
</reference>
<dbReference type="InterPro" id="IPR030385">
    <property type="entry name" value="G_IRG_dom"/>
</dbReference>
<dbReference type="PROSITE" id="PS51716">
    <property type="entry name" value="G_IRG"/>
    <property type="match status" value="1"/>
</dbReference>
<accession>A0A8C6TZA4</accession>
<evidence type="ECO:0000259" key="5">
    <source>
        <dbReference type="PROSITE" id="PS51716"/>
    </source>
</evidence>
<dbReference type="GO" id="GO:0016020">
    <property type="term" value="C:membrane"/>
    <property type="evidence" value="ECO:0007669"/>
    <property type="project" value="InterPro"/>
</dbReference>
<dbReference type="FunFam" id="3.40.50.300:FF:000541">
    <property type="entry name" value="Immunity related GTPase M"/>
    <property type="match status" value="1"/>
</dbReference>
<keyword evidence="4" id="KW-0342">GTP-binding</keyword>
<dbReference type="Pfam" id="PF05049">
    <property type="entry name" value="IIGP"/>
    <property type="match status" value="1"/>
</dbReference>
<protein>
    <recommendedName>
        <fullName evidence="5">IRG-type G domain-containing protein</fullName>
    </recommendedName>
</protein>
<keyword evidence="2" id="KW-0547">Nucleotide-binding</keyword>
<dbReference type="InterPro" id="IPR051515">
    <property type="entry name" value="IRG"/>
</dbReference>
<dbReference type="GO" id="GO:0005525">
    <property type="term" value="F:GTP binding"/>
    <property type="evidence" value="ECO:0007669"/>
    <property type="project" value="UniProtKB-KW"/>
</dbReference>
<feature type="domain" description="IRG-type G" evidence="5">
    <location>
        <begin position="37"/>
        <end position="218"/>
    </location>
</feature>
<comment type="similarity">
    <text evidence="1">Belongs to the TRAFAC class dynamin-like GTPase superfamily. IRG family.</text>
</comment>
<dbReference type="Ensembl" id="ENSNMLT00000031266.1">
    <property type="protein sequence ID" value="ENSNMLP00000027989.1"/>
    <property type="gene ID" value="ENSNMLG00000017827.1"/>
</dbReference>
<dbReference type="InterPro" id="IPR027417">
    <property type="entry name" value="P-loop_NTPase"/>
</dbReference>
<dbReference type="PANTHER" id="PTHR32341:SF10">
    <property type="entry name" value="INTERFERON-INDUCIBLE GTPASE 5"/>
    <property type="match status" value="1"/>
</dbReference>
<organism evidence="6 7">
    <name type="scientific">Neogobius melanostomus</name>
    <name type="common">round goby</name>
    <dbReference type="NCBI Taxonomy" id="47308"/>
    <lineage>
        <taxon>Eukaryota</taxon>
        <taxon>Metazoa</taxon>
        <taxon>Chordata</taxon>
        <taxon>Craniata</taxon>
        <taxon>Vertebrata</taxon>
        <taxon>Euteleostomi</taxon>
        <taxon>Actinopterygii</taxon>
        <taxon>Neopterygii</taxon>
        <taxon>Teleostei</taxon>
        <taxon>Neoteleostei</taxon>
        <taxon>Acanthomorphata</taxon>
        <taxon>Gobiaria</taxon>
        <taxon>Gobiiformes</taxon>
        <taxon>Gobioidei</taxon>
        <taxon>Gobiidae</taxon>
        <taxon>Benthophilinae</taxon>
        <taxon>Neogobiini</taxon>
        <taxon>Neogobius</taxon>
    </lineage>
</organism>
<dbReference type="Gene3D" id="3.40.50.300">
    <property type="entry name" value="P-loop containing nucleotide triphosphate hydrolases"/>
    <property type="match status" value="1"/>
</dbReference>
<sequence>MASVMLDVNEIKTALENNDLARAAKKALEYLDMSNNVPLNIAITGESGSGKSTLVNALRGIRNKTEGAAPTGVMETTMEPTEYLHPEHPNIKIWDLPGIGTINFTADKYLEYVGFQKYDFFIIVSSDRFRENDAKLAKEIQKMKKKFCFVRSKIDHNIRDEKEEDPNTKEEDVLNIIRNNCTEELQKLGFESPKIFLVSGLSLHLYEFKDLWKTLEADLPKLQRDVLSAISYKLDLSTCIASVLCTNVCGAKVFFCSHSY</sequence>